<proteinExistence type="predicted"/>
<accession>A0A195C9V0</accession>
<dbReference type="Proteomes" id="UP000078542">
    <property type="component" value="Unassembled WGS sequence"/>
</dbReference>
<keyword evidence="2" id="KW-0732">Signal</keyword>
<protein>
    <recommendedName>
        <fullName evidence="5">Secreted protein</fullName>
    </recommendedName>
</protein>
<evidence type="ECO:0000256" key="2">
    <source>
        <dbReference type="SAM" id="SignalP"/>
    </source>
</evidence>
<evidence type="ECO:0000313" key="4">
    <source>
        <dbReference type="Proteomes" id="UP000078542"/>
    </source>
</evidence>
<dbReference type="AlphaFoldDB" id="A0A195C9V0"/>
<feature type="signal peptide" evidence="2">
    <location>
        <begin position="1"/>
        <end position="17"/>
    </location>
</feature>
<reference evidence="3 4" key="1">
    <citation type="submission" date="2016-03" db="EMBL/GenBank/DDBJ databases">
        <title>Cyphomyrmex costatus WGS genome.</title>
        <authorList>
            <person name="Nygaard S."/>
            <person name="Hu H."/>
            <person name="Boomsma J."/>
            <person name="Zhang G."/>
        </authorList>
    </citation>
    <scope>NUCLEOTIDE SEQUENCE [LARGE SCALE GENOMIC DNA]</scope>
    <source>
        <strain evidence="3">MS0001</strain>
        <tissue evidence="3">Whole body</tissue>
    </source>
</reference>
<sequence>MVGTASASVLIIATVLSARFEMLCCLERFPMHPYRNVSVAGLIDDTPTGSTAHGRLNTNSFLIIPGSMEVEEEKKKEEQEKQGEKEGEKR</sequence>
<feature type="chain" id="PRO_5008269896" description="Secreted protein" evidence="2">
    <location>
        <begin position="18"/>
        <end position="90"/>
    </location>
</feature>
<keyword evidence="4" id="KW-1185">Reference proteome</keyword>
<organism evidence="3 4">
    <name type="scientific">Cyphomyrmex costatus</name>
    <dbReference type="NCBI Taxonomy" id="456900"/>
    <lineage>
        <taxon>Eukaryota</taxon>
        <taxon>Metazoa</taxon>
        <taxon>Ecdysozoa</taxon>
        <taxon>Arthropoda</taxon>
        <taxon>Hexapoda</taxon>
        <taxon>Insecta</taxon>
        <taxon>Pterygota</taxon>
        <taxon>Neoptera</taxon>
        <taxon>Endopterygota</taxon>
        <taxon>Hymenoptera</taxon>
        <taxon>Apocrita</taxon>
        <taxon>Aculeata</taxon>
        <taxon>Formicoidea</taxon>
        <taxon>Formicidae</taxon>
        <taxon>Myrmicinae</taxon>
        <taxon>Cyphomyrmex</taxon>
    </lineage>
</organism>
<evidence type="ECO:0008006" key="5">
    <source>
        <dbReference type="Google" id="ProtNLM"/>
    </source>
</evidence>
<name>A0A195C9V0_9HYME</name>
<dbReference type="EMBL" id="KQ978068">
    <property type="protein sequence ID" value="KYM97634.1"/>
    <property type="molecule type" value="Genomic_DNA"/>
</dbReference>
<gene>
    <name evidence="3" type="ORF">ALC62_11929</name>
</gene>
<evidence type="ECO:0000256" key="1">
    <source>
        <dbReference type="SAM" id="MobiDB-lite"/>
    </source>
</evidence>
<feature type="region of interest" description="Disordered" evidence="1">
    <location>
        <begin position="67"/>
        <end position="90"/>
    </location>
</feature>
<feature type="compositionally biased region" description="Basic and acidic residues" evidence="1">
    <location>
        <begin position="72"/>
        <end position="90"/>
    </location>
</feature>
<evidence type="ECO:0000313" key="3">
    <source>
        <dbReference type="EMBL" id="KYM97634.1"/>
    </source>
</evidence>